<dbReference type="EMBL" id="FMUT01000004">
    <property type="protein sequence ID" value="SCY50400.1"/>
    <property type="molecule type" value="Genomic_DNA"/>
</dbReference>
<comment type="similarity">
    <text evidence="1">Belongs to the bacterial solute-binding protein 3 family.</text>
</comment>
<gene>
    <name evidence="4" type="ORF">SAMN02927935_01653</name>
</gene>
<dbReference type="PANTHER" id="PTHR35936">
    <property type="entry name" value="MEMBRANE-BOUND LYTIC MUREIN TRANSGLYCOSYLASE F"/>
    <property type="match status" value="1"/>
</dbReference>
<feature type="domain" description="Solute-binding protein family 3/N-terminal" evidence="3">
    <location>
        <begin position="17"/>
        <end position="236"/>
    </location>
</feature>
<organism evidence="4 5">
    <name type="scientific">Serratia nematodiphila</name>
    <dbReference type="NCBI Taxonomy" id="458197"/>
    <lineage>
        <taxon>Bacteria</taxon>
        <taxon>Pseudomonadati</taxon>
        <taxon>Pseudomonadota</taxon>
        <taxon>Gammaproteobacteria</taxon>
        <taxon>Enterobacterales</taxon>
        <taxon>Yersiniaceae</taxon>
        <taxon>Serratia</taxon>
    </lineage>
</organism>
<evidence type="ECO:0000313" key="5">
    <source>
        <dbReference type="Proteomes" id="UP000183031"/>
    </source>
</evidence>
<evidence type="ECO:0000256" key="1">
    <source>
        <dbReference type="ARBA" id="ARBA00010333"/>
    </source>
</evidence>
<dbReference type="SMART" id="SM00062">
    <property type="entry name" value="PBPb"/>
    <property type="match status" value="1"/>
</dbReference>
<protein>
    <submittedName>
        <fullName evidence="4">Polar amino acid transport system substrate-binding protein</fullName>
    </submittedName>
</protein>
<dbReference type="SUPFAM" id="SSF53850">
    <property type="entry name" value="Periplasmic binding protein-like II"/>
    <property type="match status" value="1"/>
</dbReference>
<evidence type="ECO:0000259" key="3">
    <source>
        <dbReference type="SMART" id="SM00062"/>
    </source>
</evidence>
<dbReference type="Proteomes" id="UP000183031">
    <property type="component" value="Unassembled WGS sequence"/>
</dbReference>
<dbReference type="InterPro" id="IPR001638">
    <property type="entry name" value="Solute-binding_3/MltF_N"/>
</dbReference>
<sequence length="270" mass="28514">MQTIPAAVLDDLAPQGVLRAAINYGNPVLAQAGADGKPQGASVELAAALARELGVALELVNYDAAGKVFADLDSGAWNLAFMAIEPVRAAQIAFSEPYVIIEGTYLVANDAPYSEVAQLDRPEVRIAVGQGAAYDLFLSRTLQQAQLVRAATSAEAIALFFERGLEAAAGVRQPLLAAAAAHPGYRVLDGHFTAIRQAMAVPRQNTQGAAYVNAFIERCKANGLVKAALQRSGQGEVTVAPPRRDQFSSTAYWSTGVIFLISLLSNRNCS</sequence>
<accession>A0A1G5GGK4</accession>
<dbReference type="Gene3D" id="3.40.190.10">
    <property type="entry name" value="Periplasmic binding protein-like II"/>
    <property type="match status" value="2"/>
</dbReference>
<keyword evidence="5" id="KW-1185">Reference proteome</keyword>
<dbReference type="Pfam" id="PF00497">
    <property type="entry name" value="SBP_bac_3"/>
    <property type="match status" value="1"/>
</dbReference>
<name>A0A1G5GGK4_9GAMM</name>
<dbReference type="RefSeq" id="WP_238545848.1">
    <property type="nucleotide sequence ID" value="NZ_CBCSIN010000002.1"/>
</dbReference>
<evidence type="ECO:0000313" key="4">
    <source>
        <dbReference type="EMBL" id="SCY50400.1"/>
    </source>
</evidence>
<reference evidence="4 5" key="1">
    <citation type="submission" date="2016-10" db="EMBL/GenBank/DDBJ databases">
        <authorList>
            <person name="Varghese N."/>
            <person name="Submissions S."/>
        </authorList>
    </citation>
    <scope>NUCLEOTIDE SEQUENCE [LARGE SCALE GENOMIC DNA]</scope>
    <source>
        <strain evidence="4 5">CGMCC 1.6853</strain>
    </source>
</reference>
<evidence type="ECO:0000256" key="2">
    <source>
        <dbReference type="ARBA" id="ARBA00022729"/>
    </source>
</evidence>
<proteinExistence type="inferred from homology"/>
<dbReference type="PANTHER" id="PTHR35936:SF17">
    <property type="entry name" value="ARGININE-BINDING EXTRACELLULAR PROTEIN ARTP"/>
    <property type="match status" value="1"/>
</dbReference>
<comment type="caution">
    <text evidence="4">The sequence shown here is derived from an EMBL/GenBank/DDBJ whole genome shotgun (WGS) entry which is preliminary data.</text>
</comment>
<keyword evidence="2" id="KW-0732">Signal</keyword>